<dbReference type="SUPFAM" id="SSF56672">
    <property type="entry name" value="DNA/RNA polymerases"/>
    <property type="match status" value="1"/>
</dbReference>
<dbReference type="PANTHER" id="PTHR11439">
    <property type="entry name" value="GAG-POL-RELATED RETROTRANSPOSON"/>
    <property type="match status" value="1"/>
</dbReference>
<proteinExistence type="predicted"/>
<dbReference type="EMBL" id="JAJSOW010000001">
    <property type="protein sequence ID" value="KAI9199906.1"/>
    <property type="molecule type" value="Genomic_DNA"/>
</dbReference>
<feature type="domain" description="Reverse transcriptase Ty1/copia-type" evidence="1">
    <location>
        <begin position="12"/>
        <end position="150"/>
    </location>
</feature>
<accession>A0AAD5P525</accession>
<reference evidence="2" key="1">
    <citation type="journal article" date="2022" name="Plant J.">
        <title>Strategies of tolerance reflected in two North American maple genomes.</title>
        <authorList>
            <person name="McEvoy S.L."/>
            <person name="Sezen U.U."/>
            <person name="Trouern-Trend A."/>
            <person name="McMahon S.M."/>
            <person name="Schaberg P.G."/>
            <person name="Yang J."/>
            <person name="Wegrzyn J.L."/>
            <person name="Swenson N.G."/>
        </authorList>
    </citation>
    <scope>NUCLEOTIDE SEQUENCE</scope>
    <source>
        <strain evidence="2">91603</strain>
    </source>
</reference>
<evidence type="ECO:0000313" key="2">
    <source>
        <dbReference type="EMBL" id="KAI9199906.1"/>
    </source>
</evidence>
<keyword evidence="3" id="KW-1185">Reference proteome</keyword>
<dbReference type="AlphaFoldDB" id="A0AAD5P525"/>
<dbReference type="InterPro" id="IPR013103">
    <property type="entry name" value="RVT_2"/>
</dbReference>
<organism evidence="2 3">
    <name type="scientific">Acer negundo</name>
    <name type="common">Box elder</name>
    <dbReference type="NCBI Taxonomy" id="4023"/>
    <lineage>
        <taxon>Eukaryota</taxon>
        <taxon>Viridiplantae</taxon>
        <taxon>Streptophyta</taxon>
        <taxon>Embryophyta</taxon>
        <taxon>Tracheophyta</taxon>
        <taxon>Spermatophyta</taxon>
        <taxon>Magnoliopsida</taxon>
        <taxon>eudicotyledons</taxon>
        <taxon>Gunneridae</taxon>
        <taxon>Pentapetalae</taxon>
        <taxon>rosids</taxon>
        <taxon>malvids</taxon>
        <taxon>Sapindales</taxon>
        <taxon>Sapindaceae</taxon>
        <taxon>Hippocastanoideae</taxon>
        <taxon>Acereae</taxon>
        <taxon>Acer</taxon>
    </lineage>
</organism>
<protein>
    <recommendedName>
        <fullName evidence="1">Reverse transcriptase Ty1/copia-type domain-containing protein</fullName>
    </recommendedName>
</protein>
<gene>
    <name evidence="2" type="ORF">LWI28_000217</name>
</gene>
<comment type="caution">
    <text evidence="2">The sequence shown here is derived from an EMBL/GenBank/DDBJ whole genome shotgun (WGS) entry which is preliminary data.</text>
</comment>
<dbReference type="Proteomes" id="UP001064489">
    <property type="component" value="Chromosome 9"/>
</dbReference>
<dbReference type="CDD" id="cd09272">
    <property type="entry name" value="RNase_HI_RT_Ty1"/>
    <property type="match status" value="1"/>
</dbReference>
<dbReference type="PANTHER" id="PTHR11439:SF470">
    <property type="entry name" value="CYSTEINE-RICH RLK (RECEPTOR-LIKE PROTEIN KINASE) 8"/>
    <property type="match status" value="1"/>
</dbReference>
<dbReference type="Pfam" id="PF07727">
    <property type="entry name" value="RVT_2"/>
    <property type="match status" value="1"/>
</dbReference>
<dbReference type="InterPro" id="IPR043502">
    <property type="entry name" value="DNA/RNA_pol_sf"/>
</dbReference>
<evidence type="ECO:0000259" key="1">
    <source>
        <dbReference type="Pfam" id="PF07727"/>
    </source>
</evidence>
<reference evidence="2" key="2">
    <citation type="submission" date="2023-02" db="EMBL/GenBank/DDBJ databases">
        <authorList>
            <person name="Swenson N.G."/>
            <person name="Wegrzyn J.L."/>
            <person name="Mcevoy S.L."/>
        </authorList>
    </citation>
    <scope>NUCLEOTIDE SEQUENCE</scope>
    <source>
        <strain evidence="2">91603</strain>
        <tissue evidence="2">Leaf</tissue>
    </source>
</reference>
<name>A0AAD5P525_ACENE</name>
<sequence length="287" mass="32196">MDLPLGYLRQGESSSSQHKLVCKLHKSIYGLKQASRQWYSKFSQTLLKFGFLQSKSDYSLFTRGHGSSFVALLVYVDDIILTSPSSQAIDESKSFLHSNFKLKDLGCLKYFLGLEIATSKQGIVLSQRHYTLQLLEDTGYLACKPTAVPMDPKHRLSATEGEVLPDVTHYRRLVGRLLYLTLSRPDITFAVHKLTQFLAQTRLPHLMVVHHLLRYLKSCPGQGLLFSSSSSLQLRAYSDAYVPICLKAFSDADWGSCPDSRRSTTGFCIFIGDSLVSLRAKKQTTVS</sequence>
<evidence type="ECO:0000313" key="3">
    <source>
        <dbReference type="Proteomes" id="UP001064489"/>
    </source>
</evidence>